<feature type="region of interest" description="Disordered" evidence="9">
    <location>
        <begin position="592"/>
        <end position="675"/>
    </location>
</feature>
<feature type="compositionally biased region" description="Polar residues" evidence="9">
    <location>
        <begin position="92"/>
        <end position="115"/>
    </location>
</feature>
<dbReference type="GO" id="GO:0003729">
    <property type="term" value="F:mRNA binding"/>
    <property type="evidence" value="ECO:0007669"/>
    <property type="project" value="TreeGrafter"/>
</dbReference>
<feature type="region of interest" description="Disordered" evidence="9">
    <location>
        <begin position="494"/>
        <end position="522"/>
    </location>
</feature>
<feature type="region of interest" description="Disordered" evidence="9">
    <location>
        <begin position="1495"/>
        <end position="1673"/>
    </location>
</feature>
<feature type="compositionally biased region" description="Basic and acidic residues" evidence="9">
    <location>
        <begin position="1574"/>
        <end position="1587"/>
    </location>
</feature>
<name>A0A9E7F9J6_9LILI</name>
<sequence>MGLVVSPFLIGLLAESVGRAEPVGFEYLEEEVRSGFMSLGPAKGIRRRGRRFRPSSSCCSSLVNLPIIVREPKVPDAQASGRAKSVDMPTPRNASQAIPKAPSSQSAAGVSNSAAPSAPSKGDTSSAFTLQFGSINPGMVNGLQVPARTSSSPPNLDEQKHKQACTESFRAVPALPTPPAPKQQLQQQNRKDVSGAHQSSSGESHSLPEVKRNVQAPIPSAPVVPQPKSSVRPIPRMPVPMPMPFRPQQAQVPPQFIGPNPQMQSPSLAANSLQMPMTLSVGNNTRVAQQNYVPNIRPHLVQQQAVMHQGQSLRFAPPIGHQLPPQLGNLGTPIAPQFPQQQPGKFGGPHRTAVKITHPETHEELRFERKKDSVKDDVVTVLRPFSNVIPQSQSIPTYSPSHQMNYYMPIQQNTYSQSQLIFPNSVPPARGQMPTSSQALRYNYPVSQSGQHLTFMSSSMVNSVPGGKLASSLPQHSISGGTKLEVFPVSSSLPTTGQVTMKPPVSLQGEKVGPSLSRPPVVISMPSSMAEAPESAKISADDTVLNQRNTEYSPGGPSQQPKSSSGPLNSVQLPVTDSSSTAAAPVLSTPISLSEASSAGDSGLVLTGNDCRKREPARISDSLKDNQRKPSKKDVRNCQQQHQLDAASPEGARLSPSKATKVGSVGTEEASTKTENIQTHSAFNLPMPIMTSPQAEDSISPKVVASEPVEGKIMPAASDSFGSISEREAHHDSSLGYVGSFGAAPDDVSIKEYVPAEATTSLGLMVDGTDFKSLGANLSVVNTILDYRREELGKSEASNDPSLDFTISKACPSSALAKSSEITDEAMMSKQNDGIGNSWEVKSGKYDEVDIKLLSGSNDDVGREVQESMTLDKLKRPIDTSLHLNDPETAFDKNLSSASDVNDKLDTSSTKCEMKYGEDVGLSDSGVALLETATVHDTSLSEVVQKPESKALDLLDDKLASATTLGQKEKPLLETLKPKVTAGKKKKRKEMLCKADAAGSSDLYNAYKCPEEKHEYFSNSESIDGSTADTEVAHLNSRSKDVAASKEDGQNKAELDDWEVAADISSRKLKTSVHGQPAVGARKQCDDNGFEATNRKKYSRDFLMTLSQQFTEIPMGFEIASDIADVLMSISVGKSPSSSPGRIIDRSSGASRIDRRTGGTLDDEKWTSSPVSFGTGPGSGHGSANVSLRPGQGASHGVLRNPRGKTSNQFGGGIPSGLVQSQGSMPHGNPGADRWQHARGLIASPQTPLQVMHKAEKKYEIHKASDQEEAKQRQLKAILNKLTPQNFDKLFDQVKDVNIDNAVTLTGVISQIFDKALTEPTFCEMYANFCFHLAGALPDFNENNEKITFKRLLLNKCQEEFERGEREQAEANQVEEEGDVKQSEEEREEKRLQARRRMLGNIRLIGELYKKKMLTERIMHECIKKLLGNYQNPDEEDVEALCKLMSTIGEMIDHAKAKEHMDAYFDMITKLSTNQKLSLRVRFMLKDAIDLRKNKWQQRRKIEGPKKIEEVHRDAAQERQAQSSRLARGPVINNIPRRSHAVDYSHRGSSSSTSSSTHQVGGPRGLPSHVRGHGTQDARLDDRHQYEPRTMSLPLPHRGTNDDSITLGPQGSLARGMSIRGHSSISNVSAAESSPVVGDLRRMTPGPNDTNGMADRMSGATYNQPSHPDRGNNYSSRDLKVLGPAFERSATSALPAGQTNDTLGSTLTAVSETRTSPEVLQEKSISAIKEYYSAKDENEVVLCIKELNAPSFYPTMISLWVSDSFERKDVERDLLAKLIINLCNSRDCLLSRAQLLQGFESVVSLLEDAVNDAPRAAEFLGRLFAIIVMEKVVPLRDLGRLILEGGEEPGRAREVGLAAEVLGSILETVRSKGGDSVLNDILGNSNLQLEDFRPPQQIKSNRLDAFLQS</sequence>
<comment type="function">
    <text evidence="5">Component of the protein complex eIF4F, which is involved in the recognition of the mRNA cap, ATP-dependent unwinding of 5'-terminal secondary structure and recruitment of mRNA to the ribosome.</text>
</comment>
<evidence type="ECO:0000256" key="8">
    <source>
        <dbReference type="ARBA" id="ARBA00079578"/>
    </source>
</evidence>
<feature type="compositionally biased region" description="Low complexity" evidence="9">
    <location>
        <begin position="553"/>
        <end position="567"/>
    </location>
</feature>
<evidence type="ECO:0000256" key="3">
    <source>
        <dbReference type="ARBA" id="ARBA00022845"/>
    </source>
</evidence>
<dbReference type="Gene3D" id="1.25.40.180">
    <property type="match status" value="2"/>
</dbReference>
<feature type="chain" id="PRO_5038528599" description="Eukaryotic translation initiation factor 4G" evidence="10">
    <location>
        <begin position="21"/>
        <end position="1909"/>
    </location>
</feature>
<feature type="compositionally biased region" description="Basic and acidic residues" evidence="9">
    <location>
        <begin position="1152"/>
        <end position="1166"/>
    </location>
</feature>
<evidence type="ECO:0000256" key="10">
    <source>
        <dbReference type="SAM" id="SignalP"/>
    </source>
</evidence>
<dbReference type="SUPFAM" id="SSF48371">
    <property type="entry name" value="ARM repeat"/>
    <property type="match status" value="2"/>
</dbReference>
<dbReference type="EMBL" id="CP097504">
    <property type="protein sequence ID" value="URD89763.1"/>
    <property type="molecule type" value="Genomic_DNA"/>
</dbReference>
<feature type="region of interest" description="Disordered" evidence="9">
    <location>
        <begin position="75"/>
        <end position="209"/>
    </location>
</feature>
<evidence type="ECO:0000256" key="1">
    <source>
        <dbReference type="ARBA" id="ARBA00005775"/>
    </source>
</evidence>
<gene>
    <name evidence="12" type="ORF">MUK42_28175</name>
</gene>
<dbReference type="PANTHER" id="PTHR23253">
    <property type="entry name" value="EUKARYOTIC TRANSLATION INITIATION FACTOR 4 GAMMA"/>
    <property type="match status" value="1"/>
</dbReference>
<dbReference type="Pfam" id="PF02854">
    <property type="entry name" value="MIF4G"/>
    <property type="match status" value="1"/>
</dbReference>
<keyword evidence="10" id="KW-0732">Signal</keyword>
<keyword evidence="13" id="KW-1185">Reference proteome</keyword>
<dbReference type="GO" id="GO:0006417">
    <property type="term" value="P:regulation of translation"/>
    <property type="evidence" value="ECO:0007669"/>
    <property type="project" value="UniProtKB-KW"/>
</dbReference>
<protein>
    <recommendedName>
        <fullName evidence="7">Eukaryotic translation initiation factor 4G</fullName>
    </recommendedName>
    <alternativeName>
        <fullName evidence="8">Eukaryotic initiation factor 4F subunit p220</fullName>
    </alternativeName>
</protein>
<feature type="compositionally biased region" description="Low complexity" evidence="9">
    <location>
        <begin position="1623"/>
        <end position="1634"/>
    </location>
</feature>
<evidence type="ECO:0000256" key="9">
    <source>
        <dbReference type="SAM" id="MobiDB-lite"/>
    </source>
</evidence>
<dbReference type="InterPro" id="IPR016024">
    <property type="entry name" value="ARM-type_fold"/>
</dbReference>
<dbReference type="FunFam" id="1.25.40.180:FF:000024">
    <property type="entry name" value="Eukaryotic translation initiation factor 4G"/>
    <property type="match status" value="1"/>
</dbReference>
<feature type="compositionally biased region" description="Polar residues" evidence="9">
    <location>
        <begin position="568"/>
        <end position="577"/>
    </location>
</feature>
<evidence type="ECO:0000256" key="7">
    <source>
        <dbReference type="ARBA" id="ARBA00067320"/>
    </source>
</evidence>
<evidence type="ECO:0000256" key="4">
    <source>
        <dbReference type="ARBA" id="ARBA00022917"/>
    </source>
</evidence>
<dbReference type="PROSITE" id="PS51366">
    <property type="entry name" value="MI"/>
    <property type="match status" value="1"/>
</dbReference>
<feature type="region of interest" description="Disordered" evidence="9">
    <location>
        <begin position="1364"/>
        <end position="1389"/>
    </location>
</feature>
<dbReference type="SMART" id="SM00544">
    <property type="entry name" value="MA3"/>
    <property type="match status" value="1"/>
</dbReference>
<feature type="signal peptide" evidence="10">
    <location>
        <begin position="1"/>
        <end position="20"/>
    </location>
</feature>
<keyword evidence="4" id="KW-0648">Protein biosynthesis</keyword>
<evidence type="ECO:0000256" key="5">
    <source>
        <dbReference type="ARBA" id="ARBA00053217"/>
    </source>
</evidence>
<evidence type="ECO:0000256" key="6">
    <source>
        <dbReference type="ARBA" id="ARBA00065571"/>
    </source>
</evidence>
<evidence type="ECO:0000256" key="2">
    <source>
        <dbReference type="ARBA" id="ARBA00022540"/>
    </source>
</evidence>
<feature type="compositionally biased region" description="Basic and acidic residues" evidence="9">
    <location>
        <begin position="1379"/>
        <end position="1389"/>
    </location>
</feature>
<proteinExistence type="inferred from homology"/>
<dbReference type="Pfam" id="PF02847">
    <property type="entry name" value="MA3"/>
    <property type="match status" value="1"/>
</dbReference>
<feature type="compositionally biased region" description="Polar residues" evidence="9">
    <location>
        <begin position="1018"/>
        <end position="1029"/>
    </location>
</feature>
<feature type="domain" description="MI" evidence="11">
    <location>
        <begin position="1719"/>
        <end position="1843"/>
    </location>
</feature>
<accession>A0A9E7F9J6</accession>
<evidence type="ECO:0000313" key="13">
    <source>
        <dbReference type="Proteomes" id="UP001055439"/>
    </source>
</evidence>
<feature type="region of interest" description="Disordered" evidence="9">
    <location>
        <begin position="1134"/>
        <end position="1235"/>
    </location>
</feature>
<feature type="region of interest" description="Disordered" evidence="9">
    <location>
        <begin position="1018"/>
        <end position="1052"/>
    </location>
</feature>
<evidence type="ECO:0000313" key="12">
    <source>
        <dbReference type="EMBL" id="URD89763.1"/>
    </source>
</evidence>
<feature type="compositionally biased region" description="Polar residues" evidence="9">
    <location>
        <begin position="1660"/>
        <end position="1673"/>
    </location>
</feature>
<dbReference type="OrthoDB" id="514777at2759"/>
<dbReference type="PANTHER" id="PTHR23253:SF9">
    <property type="entry name" value="EUKARYOTIC TRANSLATION INITIATION FACTOR 4 GAMMA 2"/>
    <property type="match status" value="1"/>
</dbReference>
<evidence type="ECO:0000259" key="11">
    <source>
        <dbReference type="PROSITE" id="PS51366"/>
    </source>
</evidence>
<dbReference type="Proteomes" id="UP001055439">
    <property type="component" value="Chromosome 2"/>
</dbReference>
<dbReference type="FunFam" id="1.25.40.180:FF:000034">
    <property type="entry name" value="Eukaryotic translation initiation factor 4G"/>
    <property type="match status" value="1"/>
</dbReference>
<dbReference type="GO" id="GO:0016281">
    <property type="term" value="C:eukaryotic translation initiation factor 4F complex"/>
    <property type="evidence" value="ECO:0007669"/>
    <property type="project" value="TreeGrafter"/>
</dbReference>
<feature type="compositionally biased region" description="Basic and acidic residues" evidence="9">
    <location>
        <begin position="1500"/>
        <end position="1517"/>
    </location>
</feature>
<dbReference type="InterPro" id="IPR003890">
    <property type="entry name" value="MIF4G-like_typ-3"/>
</dbReference>
<dbReference type="SMART" id="SM00543">
    <property type="entry name" value="MIF4G"/>
    <property type="match status" value="1"/>
</dbReference>
<reference evidence="12" key="1">
    <citation type="submission" date="2022-05" db="EMBL/GenBank/DDBJ databases">
        <title>The Musa troglodytarum L. genome provides insights into the mechanism of non-climacteric behaviour and enrichment of carotenoids.</title>
        <authorList>
            <person name="Wang J."/>
        </authorList>
    </citation>
    <scope>NUCLEOTIDE SEQUENCE</scope>
    <source>
        <tissue evidence="12">Leaf</tissue>
    </source>
</reference>
<organism evidence="12 13">
    <name type="scientific">Musa troglodytarum</name>
    <name type="common">fe'i banana</name>
    <dbReference type="NCBI Taxonomy" id="320322"/>
    <lineage>
        <taxon>Eukaryota</taxon>
        <taxon>Viridiplantae</taxon>
        <taxon>Streptophyta</taxon>
        <taxon>Embryophyta</taxon>
        <taxon>Tracheophyta</taxon>
        <taxon>Spermatophyta</taxon>
        <taxon>Magnoliopsida</taxon>
        <taxon>Liliopsida</taxon>
        <taxon>Zingiberales</taxon>
        <taxon>Musaceae</taxon>
        <taxon>Musa</taxon>
    </lineage>
</organism>
<feature type="compositionally biased region" description="Basic and acidic residues" evidence="9">
    <location>
        <begin position="1038"/>
        <end position="1052"/>
    </location>
</feature>
<dbReference type="InterPro" id="IPR003891">
    <property type="entry name" value="Initiation_fac_eIF4g_MI"/>
</dbReference>
<keyword evidence="3" id="KW-0810">Translation regulation</keyword>
<dbReference type="GO" id="GO:0003743">
    <property type="term" value="F:translation initiation factor activity"/>
    <property type="evidence" value="ECO:0007669"/>
    <property type="project" value="UniProtKB-KW"/>
</dbReference>
<feature type="compositionally biased region" description="Polar residues" evidence="9">
    <location>
        <begin position="122"/>
        <end position="134"/>
    </location>
</feature>
<keyword evidence="2 12" id="KW-0396">Initiation factor</keyword>
<feature type="region of interest" description="Disordered" evidence="9">
    <location>
        <begin position="547"/>
        <end position="577"/>
    </location>
</feature>
<comment type="subunit">
    <text evidence="6">EIF4F is a multi-subunit complex, the composition of which varies with external and internal environmental conditions. It is composed of at least EIF4A, EIF4E and EIF4G. In higher plants two isoforms of EIF4F have been identified, named isoform EIF4F and isoform EIF(iso)4F. Isoform EIF4F has subunits p220 and p26, whereas isoform EIF(iso)4F has subunits p82 and p28.</text>
</comment>
<feature type="compositionally biased region" description="Basic and acidic residues" evidence="9">
    <location>
        <begin position="610"/>
        <end position="636"/>
    </location>
</feature>
<comment type="similarity">
    <text evidence="1">Belongs to the eukaryotic initiation factor 4G family.</text>
</comment>